<feature type="domain" description="NADP-dependent oxidoreductase" evidence="1">
    <location>
        <begin position="18"/>
        <end position="314"/>
    </location>
</feature>
<dbReference type="GO" id="GO:0016491">
    <property type="term" value="F:oxidoreductase activity"/>
    <property type="evidence" value="ECO:0007669"/>
    <property type="project" value="InterPro"/>
</dbReference>
<keyword evidence="3" id="KW-1185">Reference proteome</keyword>
<dbReference type="Pfam" id="PF00248">
    <property type="entry name" value="Aldo_ket_red"/>
    <property type="match status" value="1"/>
</dbReference>
<proteinExistence type="predicted"/>
<dbReference type="GO" id="GO:0005829">
    <property type="term" value="C:cytosol"/>
    <property type="evidence" value="ECO:0007669"/>
    <property type="project" value="TreeGrafter"/>
</dbReference>
<dbReference type="InterPro" id="IPR050523">
    <property type="entry name" value="AKR_Detox_Biosynth"/>
</dbReference>
<dbReference type="PANTHER" id="PTHR43364">
    <property type="entry name" value="NADH-SPECIFIC METHYLGLYOXAL REDUCTASE-RELATED"/>
    <property type="match status" value="1"/>
</dbReference>
<dbReference type="PANTHER" id="PTHR43364:SF6">
    <property type="entry name" value="OXIDOREDUCTASE-RELATED"/>
    <property type="match status" value="1"/>
</dbReference>
<dbReference type="SUPFAM" id="SSF51430">
    <property type="entry name" value="NAD(P)-linked oxidoreductase"/>
    <property type="match status" value="1"/>
</dbReference>
<dbReference type="PRINTS" id="PR00069">
    <property type="entry name" value="ALDKETRDTASE"/>
</dbReference>
<dbReference type="Gene3D" id="3.20.20.100">
    <property type="entry name" value="NADP-dependent oxidoreductase domain"/>
    <property type="match status" value="1"/>
</dbReference>
<dbReference type="RefSeq" id="WP_169507023.1">
    <property type="nucleotide sequence ID" value="NZ_JABBPN010000036.1"/>
</dbReference>
<dbReference type="Proteomes" id="UP000565468">
    <property type="component" value="Unassembled WGS sequence"/>
</dbReference>
<dbReference type="InterPro" id="IPR023210">
    <property type="entry name" value="NADP_OxRdtase_dom"/>
</dbReference>
<comment type="caution">
    <text evidence="2">The sequence shown here is derived from an EMBL/GenBank/DDBJ whole genome shotgun (WGS) entry which is preliminary data.</text>
</comment>
<dbReference type="PROSITE" id="PS51257">
    <property type="entry name" value="PROKAR_LIPOPROTEIN"/>
    <property type="match status" value="1"/>
</dbReference>
<evidence type="ECO:0000259" key="1">
    <source>
        <dbReference type="Pfam" id="PF00248"/>
    </source>
</evidence>
<evidence type="ECO:0000313" key="2">
    <source>
        <dbReference type="EMBL" id="NMO98252.1"/>
    </source>
</evidence>
<organism evidence="2 3">
    <name type="scientific">Paenibacillus lemnae</name>
    <dbReference type="NCBI Taxonomy" id="1330551"/>
    <lineage>
        <taxon>Bacteria</taxon>
        <taxon>Bacillati</taxon>
        <taxon>Bacillota</taxon>
        <taxon>Bacilli</taxon>
        <taxon>Bacillales</taxon>
        <taxon>Paenibacillaceae</taxon>
        <taxon>Paenibacillus</taxon>
    </lineage>
</organism>
<accession>A0A848MDX1</accession>
<evidence type="ECO:0000313" key="3">
    <source>
        <dbReference type="Proteomes" id="UP000565468"/>
    </source>
</evidence>
<gene>
    <name evidence="2" type="ORF">HII30_21095</name>
</gene>
<sequence length="319" mass="35880">MKHYALENTGMLVSAFSLGCLNFGSRTNKTTSFQLLDHFFEAGGNFLDTANNYAVWNEGCVGGESESLLGEWMTERKNRHQIILATKVGAKPILPKSEQLEGLSRKAIEKEIDESLLRLRTDYIDLYYAHIDDTETELEETLETLDDLVKIGKVRAIGCSNYQLSRILEAKAISMSNGWASYCCIQQRYTYFRPRGDADFGLQVSADEDLIAYCSQHDDFTLMAYSPLLGGIYSKKDAVLPAAYRREDQMTRLLTLRKVAEELGATPNQLILAWMLQNHPRALPVVAASDLTQLEENLGALNLRINSEQLERLNGTSFN</sequence>
<name>A0A848MDX1_PAELE</name>
<protein>
    <submittedName>
        <fullName evidence="2">Aldo/keto reductase</fullName>
    </submittedName>
</protein>
<reference evidence="2 3" key="1">
    <citation type="submission" date="2020-04" db="EMBL/GenBank/DDBJ databases">
        <title>Paenibacillus algicola sp. nov., a novel marine bacterium producing alginate lyase.</title>
        <authorList>
            <person name="Huang H."/>
        </authorList>
    </citation>
    <scope>NUCLEOTIDE SEQUENCE [LARGE SCALE GENOMIC DNA]</scope>
    <source>
        <strain evidence="2 3">L7-75</strain>
    </source>
</reference>
<dbReference type="AlphaFoldDB" id="A0A848MDX1"/>
<dbReference type="EMBL" id="JABBPN010000036">
    <property type="protein sequence ID" value="NMO98252.1"/>
    <property type="molecule type" value="Genomic_DNA"/>
</dbReference>
<dbReference type="InterPro" id="IPR036812">
    <property type="entry name" value="NAD(P)_OxRdtase_dom_sf"/>
</dbReference>
<dbReference type="InterPro" id="IPR020471">
    <property type="entry name" value="AKR"/>
</dbReference>